<dbReference type="SUPFAM" id="SSF142433">
    <property type="entry name" value="CinA-like"/>
    <property type="match status" value="1"/>
</dbReference>
<evidence type="ECO:0000259" key="2">
    <source>
        <dbReference type="SMART" id="SM00852"/>
    </source>
</evidence>
<dbReference type="Gene3D" id="3.40.980.10">
    <property type="entry name" value="MoaB/Mog-like domain"/>
    <property type="match status" value="1"/>
</dbReference>
<dbReference type="PANTHER" id="PTHR13939:SF0">
    <property type="entry name" value="NMN AMIDOHYDROLASE-LIKE PROTEIN YFAY"/>
    <property type="match status" value="1"/>
</dbReference>
<dbReference type="Pfam" id="PF18146">
    <property type="entry name" value="CinA_KH"/>
    <property type="match status" value="1"/>
</dbReference>
<feature type="domain" description="MoaB/Mog" evidence="2">
    <location>
        <begin position="5"/>
        <end position="167"/>
    </location>
</feature>
<dbReference type="HAMAP" id="MF_00226_B">
    <property type="entry name" value="CinA_B"/>
    <property type="match status" value="1"/>
</dbReference>
<dbReference type="PIRSF" id="PIRSF006728">
    <property type="entry name" value="CinA"/>
    <property type="match status" value="1"/>
</dbReference>
<reference evidence="3 4" key="1">
    <citation type="journal article" date="2011" name="J. Bacteriol.">
        <title>Genome sequence of 'Pedosphaera parvula' Ellin514, an aerobic Verrucomicrobial isolate from pasture soil.</title>
        <authorList>
            <person name="Kant R."/>
            <person name="van Passel M.W."/>
            <person name="Sangwan P."/>
            <person name="Palva A."/>
            <person name="Lucas S."/>
            <person name="Copeland A."/>
            <person name="Lapidus A."/>
            <person name="Glavina Del Rio T."/>
            <person name="Dalin E."/>
            <person name="Tice H."/>
            <person name="Bruce D."/>
            <person name="Goodwin L."/>
            <person name="Pitluck S."/>
            <person name="Chertkov O."/>
            <person name="Larimer F.W."/>
            <person name="Land M.L."/>
            <person name="Hauser L."/>
            <person name="Brettin T.S."/>
            <person name="Detter J.C."/>
            <person name="Han S."/>
            <person name="de Vos W.M."/>
            <person name="Janssen P.H."/>
            <person name="Smidt H."/>
        </authorList>
    </citation>
    <scope>NUCLEOTIDE SEQUENCE [LARGE SCALE GENOMIC DNA]</scope>
    <source>
        <strain evidence="3 4">Ellin514</strain>
    </source>
</reference>
<dbReference type="InterPro" id="IPR050101">
    <property type="entry name" value="CinA"/>
</dbReference>
<dbReference type="STRING" id="320771.Cflav_PD3684"/>
<dbReference type="Gene3D" id="3.30.70.2860">
    <property type="match status" value="1"/>
</dbReference>
<dbReference type="InterPro" id="IPR001453">
    <property type="entry name" value="MoaB/Mog_dom"/>
</dbReference>
<dbReference type="NCBIfam" id="TIGR00200">
    <property type="entry name" value="cinA_nterm"/>
    <property type="match status" value="1"/>
</dbReference>
<dbReference type="PANTHER" id="PTHR13939">
    <property type="entry name" value="NICOTINAMIDE-NUCLEOTIDE AMIDOHYDROLASE PNCC"/>
    <property type="match status" value="1"/>
</dbReference>
<sequence length="411" mass="44572">MLGFVLNTHQQWLCRQLSDAGYSVTRQIAIEDSGPAIQQAVRESLSRADFIIVTGGLGPTSDDITRDLIASLLGKRLHKNAAIAAKLEAFFAQRNRPMPANTLLQAMVPEDALILDNAHGTAPGLAMEVTPNPFRPDGKTSWLVMLPGPPRELKPMFATHALPLLQKHFPLESAYSCLTLRTTGIGESQVEDEISGLLQPLVDDGLIIGYCAHYGWVDVRLVARGHNAEQLVKEGEQMVRSKLHQYIYGTQDEQLHEVIVRLLTERKQTIVTAESCTGGFIANRLTDVSGASAVFLGGVVTYSNEAKQNLLGVKAETLATHGAVSEPVVREMAEGARKRLGADFAIATTGIAGPTGGTPTKPVGTVFIALATPSHTFVINPTNRYDRPTFKIITCQQALELLRRNLLHTSS</sequence>
<keyword evidence="4" id="KW-1185">Reference proteome</keyword>
<evidence type="ECO:0000313" key="4">
    <source>
        <dbReference type="Proteomes" id="UP000003688"/>
    </source>
</evidence>
<dbReference type="Pfam" id="PF00994">
    <property type="entry name" value="MoCF_biosynth"/>
    <property type="match status" value="1"/>
</dbReference>
<protein>
    <recommendedName>
        <fullName evidence="1">CinA-like protein</fullName>
    </recommendedName>
</protein>
<dbReference type="InterPro" id="IPR036653">
    <property type="entry name" value="CinA-like_C"/>
</dbReference>
<evidence type="ECO:0000313" key="3">
    <source>
        <dbReference type="EMBL" id="EEF60826.1"/>
    </source>
</evidence>
<dbReference type="CDD" id="cd00885">
    <property type="entry name" value="cinA"/>
    <property type="match status" value="1"/>
</dbReference>
<evidence type="ECO:0000256" key="1">
    <source>
        <dbReference type="HAMAP-Rule" id="MF_00226"/>
    </source>
</evidence>
<comment type="similarity">
    <text evidence="1">Belongs to the CinA family.</text>
</comment>
<dbReference type="Pfam" id="PF02464">
    <property type="entry name" value="CinA"/>
    <property type="match status" value="1"/>
</dbReference>
<proteinExistence type="inferred from homology"/>
<dbReference type="EMBL" id="ABOX02000014">
    <property type="protein sequence ID" value="EEF60826.1"/>
    <property type="molecule type" value="Genomic_DNA"/>
</dbReference>
<gene>
    <name evidence="3" type="ORF">Cflav_PD3684</name>
</gene>
<dbReference type="SMART" id="SM00852">
    <property type="entry name" value="MoCF_biosynth"/>
    <property type="match status" value="1"/>
</dbReference>
<dbReference type="AlphaFoldDB" id="B9XHJ1"/>
<dbReference type="InterPro" id="IPR008136">
    <property type="entry name" value="CinA_C"/>
</dbReference>
<accession>B9XHJ1</accession>
<organism evidence="3 4">
    <name type="scientific">Pedosphaera parvula (strain Ellin514)</name>
    <dbReference type="NCBI Taxonomy" id="320771"/>
    <lineage>
        <taxon>Bacteria</taxon>
        <taxon>Pseudomonadati</taxon>
        <taxon>Verrucomicrobiota</taxon>
        <taxon>Pedosphaerae</taxon>
        <taxon>Pedosphaerales</taxon>
        <taxon>Pedosphaeraceae</taxon>
        <taxon>Pedosphaera</taxon>
    </lineage>
</organism>
<dbReference type="Gene3D" id="3.90.950.20">
    <property type="entry name" value="CinA-like"/>
    <property type="match status" value="1"/>
</dbReference>
<dbReference type="SUPFAM" id="SSF53218">
    <property type="entry name" value="Molybdenum cofactor biosynthesis proteins"/>
    <property type="match status" value="1"/>
</dbReference>
<dbReference type="NCBIfam" id="TIGR00199">
    <property type="entry name" value="PncC_domain"/>
    <property type="match status" value="1"/>
</dbReference>
<dbReference type="InterPro" id="IPR008135">
    <property type="entry name" value="Competence-induced_CinA"/>
</dbReference>
<dbReference type="InterPro" id="IPR041424">
    <property type="entry name" value="CinA_KH"/>
</dbReference>
<name>B9XHJ1_PEDPL</name>
<dbReference type="Proteomes" id="UP000003688">
    <property type="component" value="Unassembled WGS sequence"/>
</dbReference>
<dbReference type="InterPro" id="IPR036425">
    <property type="entry name" value="MoaB/Mog-like_dom_sf"/>
</dbReference>
<dbReference type="NCBIfam" id="NF001813">
    <property type="entry name" value="PRK00549.1"/>
    <property type="match status" value="1"/>
</dbReference>
<comment type="caution">
    <text evidence="3">The sequence shown here is derived from an EMBL/GenBank/DDBJ whole genome shotgun (WGS) entry which is preliminary data.</text>
</comment>